<dbReference type="OrthoDB" id="29306at2759"/>
<dbReference type="STRING" id="6290.A0A0N4VVI9"/>
<dbReference type="PANTHER" id="PTHR46866">
    <property type="entry name" value="GH12955P"/>
    <property type="match status" value="1"/>
</dbReference>
<feature type="domain" description="BEACH" evidence="1">
    <location>
        <begin position="17"/>
        <end position="173"/>
    </location>
</feature>
<name>A0A0N4VVI9_HAEPC</name>
<evidence type="ECO:0000313" key="3">
    <source>
        <dbReference type="Proteomes" id="UP000268014"/>
    </source>
</evidence>
<reference evidence="4" key="1">
    <citation type="submission" date="2017-02" db="UniProtKB">
        <authorList>
            <consortium name="WormBaseParasite"/>
        </authorList>
    </citation>
    <scope>IDENTIFICATION</scope>
</reference>
<dbReference type="Pfam" id="PF02138">
    <property type="entry name" value="Beach"/>
    <property type="match status" value="1"/>
</dbReference>
<dbReference type="InterPro" id="IPR036372">
    <property type="entry name" value="BEACH_dom_sf"/>
</dbReference>
<protein>
    <submittedName>
        <fullName evidence="4">BEACH domain-containing protein</fullName>
    </submittedName>
</protein>
<dbReference type="InterPro" id="IPR000409">
    <property type="entry name" value="BEACH_dom"/>
</dbReference>
<evidence type="ECO:0000259" key="1">
    <source>
        <dbReference type="SMART" id="SM01026"/>
    </source>
</evidence>
<reference evidence="2 3" key="2">
    <citation type="submission" date="2018-11" db="EMBL/GenBank/DDBJ databases">
        <authorList>
            <consortium name="Pathogen Informatics"/>
        </authorList>
    </citation>
    <scope>NUCLEOTIDE SEQUENCE [LARGE SCALE GENOMIC DNA]</scope>
    <source>
        <strain evidence="2 3">MHpl1</strain>
    </source>
</reference>
<dbReference type="SUPFAM" id="SSF81837">
    <property type="entry name" value="BEACH domain"/>
    <property type="match status" value="1"/>
</dbReference>
<keyword evidence="3" id="KW-1185">Reference proteome</keyword>
<evidence type="ECO:0000313" key="4">
    <source>
        <dbReference type="WBParaSite" id="HPLM_0000130901-mRNA-1"/>
    </source>
</evidence>
<dbReference type="PANTHER" id="PTHR46866:SF1">
    <property type="entry name" value="GH12955P"/>
    <property type="match status" value="1"/>
</dbReference>
<sequence>MELRLFFQSKVIFSKTTSQWVNGLMSNYDYLLELNKAAGRVRGEIHNHPIFPWVCDFKEQMGGWRDLSKTKYRLTKGDDQLGQNFRHLSHHIPEVLSDIGYMVYKARVESKINLCKHVRSKWVPREYPASMARMYEWTPDECIPEFYDDPSILGGHRYHSVLVFKDLEEISLRLRDSSAD</sequence>
<dbReference type="Gene3D" id="1.10.1540.10">
    <property type="entry name" value="BEACH domain"/>
    <property type="match status" value="1"/>
</dbReference>
<dbReference type="SMART" id="SM01026">
    <property type="entry name" value="Beach"/>
    <property type="match status" value="1"/>
</dbReference>
<accession>A0A0N4VVI9</accession>
<dbReference type="EMBL" id="UZAF01001659">
    <property type="protein sequence ID" value="VDO08891.1"/>
    <property type="molecule type" value="Genomic_DNA"/>
</dbReference>
<dbReference type="AlphaFoldDB" id="A0A0N4VVI9"/>
<dbReference type="WBParaSite" id="HPLM_0000130901-mRNA-1">
    <property type="protein sequence ID" value="HPLM_0000130901-mRNA-1"/>
    <property type="gene ID" value="HPLM_0000130901"/>
</dbReference>
<gene>
    <name evidence="2" type="ORF">HPLM_LOCUS1307</name>
</gene>
<organism evidence="4">
    <name type="scientific">Haemonchus placei</name>
    <name type="common">Barber's pole worm</name>
    <dbReference type="NCBI Taxonomy" id="6290"/>
    <lineage>
        <taxon>Eukaryota</taxon>
        <taxon>Metazoa</taxon>
        <taxon>Ecdysozoa</taxon>
        <taxon>Nematoda</taxon>
        <taxon>Chromadorea</taxon>
        <taxon>Rhabditida</taxon>
        <taxon>Rhabditina</taxon>
        <taxon>Rhabditomorpha</taxon>
        <taxon>Strongyloidea</taxon>
        <taxon>Trichostrongylidae</taxon>
        <taxon>Haemonchus</taxon>
    </lineage>
</organism>
<dbReference type="Proteomes" id="UP000268014">
    <property type="component" value="Unassembled WGS sequence"/>
</dbReference>
<evidence type="ECO:0000313" key="2">
    <source>
        <dbReference type="EMBL" id="VDO08891.1"/>
    </source>
</evidence>
<proteinExistence type="predicted"/>